<dbReference type="Proteomes" id="UP000006346">
    <property type="component" value="Chromosome"/>
</dbReference>
<dbReference type="Gene3D" id="2.40.50.100">
    <property type="match status" value="1"/>
</dbReference>
<dbReference type="EMBL" id="CP003108">
    <property type="protein sequence ID" value="AET66912.1"/>
    <property type="molecule type" value="Genomic_DNA"/>
</dbReference>
<keyword evidence="7" id="KW-1185">Reference proteome</keyword>
<dbReference type="GO" id="GO:0019464">
    <property type="term" value="P:glycine decarboxylation via glycine cleavage system"/>
    <property type="evidence" value="ECO:0007669"/>
    <property type="project" value="UniProtKB-UniRule"/>
</dbReference>
<protein>
    <recommendedName>
        <fullName evidence="3">Glycine cleavage system H protein</fullName>
    </recommendedName>
</protein>
<dbReference type="HOGENOM" id="CLU_097408_2_0_9"/>
<dbReference type="InterPro" id="IPR017453">
    <property type="entry name" value="GCV_H_sub"/>
</dbReference>
<dbReference type="SUPFAM" id="SSF51230">
    <property type="entry name" value="Single hybrid motif"/>
    <property type="match status" value="1"/>
</dbReference>
<gene>
    <name evidence="3" type="primary">gcvH</name>
    <name evidence="6" type="ordered locus">Desor_1250</name>
</gene>
<evidence type="ECO:0000256" key="4">
    <source>
        <dbReference type="PIRSR" id="PIRSR617453-50"/>
    </source>
</evidence>
<dbReference type="InterPro" id="IPR002930">
    <property type="entry name" value="GCV_H"/>
</dbReference>
<organism evidence="6 7">
    <name type="scientific">Desulfosporosinus orientis (strain ATCC 19365 / DSM 765 / NCIMB 8382 / VKM B-1628 / Singapore I)</name>
    <name type="common">Desulfotomaculum orientis</name>
    <dbReference type="NCBI Taxonomy" id="768706"/>
    <lineage>
        <taxon>Bacteria</taxon>
        <taxon>Bacillati</taxon>
        <taxon>Bacillota</taxon>
        <taxon>Clostridia</taxon>
        <taxon>Eubacteriales</taxon>
        <taxon>Desulfitobacteriaceae</taxon>
        <taxon>Desulfosporosinus</taxon>
    </lineage>
</organism>
<evidence type="ECO:0000256" key="3">
    <source>
        <dbReference type="HAMAP-Rule" id="MF_00272"/>
    </source>
</evidence>
<dbReference type="AlphaFoldDB" id="G7WEM1"/>
<evidence type="ECO:0000259" key="5">
    <source>
        <dbReference type="PROSITE" id="PS50968"/>
    </source>
</evidence>
<feature type="domain" description="Lipoyl-binding" evidence="5">
    <location>
        <begin position="32"/>
        <end position="114"/>
    </location>
</feature>
<dbReference type="Pfam" id="PF01597">
    <property type="entry name" value="GCV_H"/>
    <property type="match status" value="1"/>
</dbReference>
<dbReference type="STRING" id="768706.Desor_1250"/>
<dbReference type="RefSeq" id="WP_014183733.1">
    <property type="nucleotide sequence ID" value="NC_016584.1"/>
</dbReference>
<dbReference type="PATRIC" id="fig|768706.3.peg.1231"/>
<dbReference type="PANTHER" id="PTHR11715">
    <property type="entry name" value="GLYCINE CLEAVAGE SYSTEM H PROTEIN"/>
    <property type="match status" value="1"/>
</dbReference>
<dbReference type="GO" id="GO:0009249">
    <property type="term" value="P:protein lipoylation"/>
    <property type="evidence" value="ECO:0007669"/>
    <property type="project" value="TreeGrafter"/>
</dbReference>
<evidence type="ECO:0000256" key="1">
    <source>
        <dbReference type="ARBA" id="ARBA00009249"/>
    </source>
</evidence>
<dbReference type="NCBIfam" id="NF002270">
    <property type="entry name" value="PRK01202.1"/>
    <property type="match status" value="1"/>
</dbReference>
<dbReference type="eggNOG" id="COG0509">
    <property type="taxonomic scope" value="Bacteria"/>
</dbReference>
<evidence type="ECO:0000313" key="6">
    <source>
        <dbReference type="EMBL" id="AET66912.1"/>
    </source>
</evidence>
<dbReference type="InterPro" id="IPR003016">
    <property type="entry name" value="2-oxoA_DH_lipoyl-BS"/>
</dbReference>
<accession>G7WEM1</accession>
<keyword evidence="2 3" id="KW-0450">Lipoyl</keyword>
<dbReference type="KEGG" id="dor:Desor_1250"/>
<comment type="subunit">
    <text evidence="3">The glycine cleavage system is composed of four proteins: P, T, L and H.</text>
</comment>
<sequence>MAQTKKTIDELNYDEQISYYPEHTWVRVEEDTMTIGISDYAQDQLGDVLFVELPAVGDEFQRGESFGQAESAKTVSSLIMPLSGKVTAVNEALEDDPELLNKNPYLEGWIITIEAKDQTELEELLTWQQYKELLQNQA</sequence>
<dbReference type="PROSITE" id="PS50968">
    <property type="entry name" value="BIOTINYL_LIPOYL"/>
    <property type="match status" value="1"/>
</dbReference>
<name>G7WEM1_DESOD</name>
<comment type="cofactor">
    <cofactor evidence="3">
        <name>(R)-lipoate</name>
        <dbReference type="ChEBI" id="CHEBI:83088"/>
    </cofactor>
    <text evidence="3">Binds 1 lipoyl cofactor covalently.</text>
</comment>
<dbReference type="NCBIfam" id="TIGR00527">
    <property type="entry name" value="gcvH"/>
    <property type="match status" value="1"/>
</dbReference>
<dbReference type="HAMAP" id="MF_00272">
    <property type="entry name" value="GcvH"/>
    <property type="match status" value="1"/>
</dbReference>
<dbReference type="CDD" id="cd06848">
    <property type="entry name" value="GCS_H"/>
    <property type="match status" value="1"/>
</dbReference>
<dbReference type="PROSITE" id="PS00189">
    <property type="entry name" value="LIPOYL"/>
    <property type="match status" value="1"/>
</dbReference>
<reference evidence="7" key="1">
    <citation type="submission" date="2011-11" db="EMBL/GenBank/DDBJ databases">
        <title>Complete sequence of Desulfosporosinus orientis DSM 765.</title>
        <authorList>
            <person name="Lucas S."/>
            <person name="Han J."/>
            <person name="Lapidus A."/>
            <person name="Cheng J.-F."/>
            <person name="Goodwin L."/>
            <person name="Pitluck S."/>
            <person name="Peters L."/>
            <person name="Ovchinnikova G."/>
            <person name="Teshima H."/>
            <person name="Detter J.C."/>
            <person name="Han C."/>
            <person name="Tapia R."/>
            <person name="Land M."/>
            <person name="Hauser L."/>
            <person name="Kyrpides N."/>
            <person name="Ivanova N."/>
            <person name="Pagani I."/>
            <person name="Pester M."/>
            <person name="Spring S."/>
            <person name="Ollivier B."/>
            <person name="Rattei T."/>
            <person name="Klenk H.-P."/>
            <person name="Wagner M."/>
            <person name="Loy A."/>
            <person name="Woyke T."/>
        </authorList>
    </citation>
    <scope>NUCLEOTIDE SEQUENCE [LARGE SCALE GENOMIC DNA]</scope>
    <source>
        <strain evidence="7">ATCC 19365 / DSM 765 / NCIMB 8382 / VKM B-1628</strain>
    </source>
</reference>
<comment type="similarity">
    <text evidence="1 3">Belongs to the GcvH family.</text>
</comment>
<dbReference type="PANTHER" id="PTHR11715:SF3">
    <property type="entry name" value="GLYCINE CLEAVAGE SYSTEM H PROTEIN-RELATED"/>
    <property type="match status" value="1"/>
</dbReference>
<reference evidence="6 7" key="2">
    <citation type="journal article" date="2012" name="J. Bacteriol.">
        <title>Complete genome sequences of Desulfosporosinus orientis DSM765T, Desulfosporosinus youngiae DSM17734T, Desulfosporosinus meridiei DSM13257T, and Desulfosporosinus acidiphilus DSM22704T.</title>
        <authorList>
            <person name="Pester M."/>
            <person name="Brambilla E."/>
            <person name="Alazard D."/>
            <person name="Rattei T."/>
            <person name="Weinmaier T."/>
            <person name="Han J."/>
            <person name="Lucas S."/>
            <person name="Lapidus A."/>
            <person name="Cheng J.F."/>
            <person name="Goodwin L."/>
            <person name="Pitluck S."/>
            <person name="Peters L."/>
            <person name="Ovchinnikova G."/>
            <person name="Teshima H."/>
            <person name="Detter J.C."/>
            <person name="Han C.S."/>
            <person name="Tapia R."/>
            <person name="Land M.L."/>
            <person name="Hauser L."/>
            <person name="Kyrpides N.C."/>
            <person name="Ivanova N.N."/>
            <person name="Pagani I."/>
            <person name="Huntmann M."/>
            <person name="Wei C.L."/>
            <person name="Davenport K.W."/>
            <person name="Daligault H."/>
            <person name="Chain P.S."/>
            <person name="Chen A."/>
            <person name="Mavromatis K."/>
            <person name="Markowitz V."/>
            <person name="Szeto E."/>
            <person name="Mikhailova N."/>
            <person name="Pati A."/>
            <person name="Wagner M."/>
            <person name="Woyke T."/>
            <person name="Ollivier B."/>
            <person name="Klenk H.P."/>
            <person name="Spring S."/>
            <person name="Loy A."/>
        </authorList>
    </citation>
    <scope>NUCLEOTIDE SEQUENCE [LARGE SCALE GENOMIC DNA]</scope>
    <source>
        <strain evidence="7">ATCC 19365 / DSM 765 / NCIMB 8382 / VKM B-1628</strain>
    </source>
</reference>
<dbReference type="GO" id="GO:0005960">
    <property type="term" value="C:glycine cleavage complex"/>
    <property type="evidence" value="ECO:0007669"/>
    <property type="project" value="InterPro"/>
</dbReference>
<dbReference type="OrthoDB" id="9796712at2"/>
<comment type="function">
    <text evidence="3">The glycine cleavage system catalyzes the degradation of glycine. The H protein shuttles the methylamine group of glycine from the P protein to the T protein.</text>
</comment>
<dbReference type="InterPro" id="IPR000089">
    <property type="entry name" value="Biotin_lipoyl"/>
</dbReference>
<dbReference type="InterPro" id="IPR033753">
    <property type="entry name" value="GCV_H/Fam206"/>
</dbReference>
<feature type="modified residue" description="N6-lipoyllysine" evidence="3 4">
    <location>
        <position position="73"/>
    </location>
</feature>
<dbReference type="InterPro" id="IPR011053">
    <property type="entry name" value="Single_hybrid_motif"/>
</dbReference>
<proteinExistence type="inferred from homology"/>
<evidence type="ECO:0000313" key="7">
    <source>
        <dbReference type="Proteomes" id="UP000006346"/>
    </source>
</evidence>
<dbReference type="GO" id="GO:0005829">
    <property type="term" value="C:cytosol"/>
    <property type="evidence" value="ECO:0007669"/>
    <property type="project" value="TreeGrafter"/>
</dbReference>
<evidence type="ECO:0000256" key="2">
    <source>
        <dbReference type="ARBA" id="ARBA00022823"/>
    </source>
</evidence>